<gene>
    <name evidence="2" type="ORF">BSAL_44340</name>
</gene>
<evidence type="ECO:0000313" key="3">
    <source>
        <dbReference type="Proteomes" id="UP000051952"/>
    </source>
</evidence>
<keyword evidence="3" id="KW-1185">Reference proteome</keyword>
<dbReference type="EMBL" id="CYKH01002187">
    <property type="protein sequence ID" value="CUI15493.1"/>
    <property type="molecule type" value="Genomic_DNA"/>
</dbReference>
<dbReference type="OrthoDB" id="298589at2759"/>
<dbReference type="Proteomes" id="UP000051952">
    <property type="component" value="Unassembled WGS sequence"/>
</dbReference>
<dbReference type="AlphaFoldDB" id="A0A0S4KJX3"/>
<name>A0A0S4KJX3_BODSA</name>
<evidence type="ECO:0000256" key="1">
    <source>
        <dbReference type="SAM" id="MobiDB-lite"/>
    </source>
</evidence>
<reference evidence="3" key="1">
    <citation type="submission" date="2015-09" db="EMBL/GenBank/DDBJ databases">
        <authorList>
            <consortium name="Pathogen Informatics"/>
        </authorList>
    </citation>
    <scope>NUCLEOTIDE SEQUENCE [LARGE SCALE GENOMIC DNA]</scope>
    <source>
        <strain evidence="3">Lake Konstanz</strain>
    </source>
</reference>
<protein>
    <submittedName>
        <fullName evidence="2">Uncharacterized protein</fullName>
    </submittedName>
</protein>
<accession>A0A0S4KJX3</accession>
<feature type="region of interest" description="Disordered" evidence="1">
    <location>
        <begin position="409"/>
        <end position="448"/>
    </location>
</feature>
<feature type="region of interest" description="Disordered" evidence="1">
    <location>
        <begin position="529"/>
        <end position="550"/>
    </location>
</feature>
<organism evidence="2 3">
    <name type="scientific">Bodo saltans</name>
    <name type="common">Flagellated protozoan</name>
    <dbReference type="NCBI Taxonomy" id="75058"/>
    <lineage>
        <taxon>Eukaryota</taxon>
        <taxon>Discoba</taxon>
        <taxon>Euglenozoa</taxon>
        <taxon>Kinetoplastea</taxon>
        <taxon>Metakinetoplastina</taxon>
        <taxon>Eubodonida</taxon>
        <taxon>Bodonidae</taxon>
        <taxon>Bodo</taxon>
    </lineage>
</organism>
<feature type="region of interest" description="Disordered" evidence="1">
    <location>
        <begin position="664"/>
        <end position="692"/>
    </location>
</feature>
<feature type="region of interest" description="Disordered" evidence="1">
    <location>
        <begin position="147"/>
        <end position="188"/>
    </location>
</feature>
<proteinExistence type="predicted"/>
<feature type="compositionally biased region" description="Low complexity" evidence="1">
    <location>
        <begin position="415"/>
        <end position="431"/>
    </location>
</feature>
<evidence type="ECO:0000313" key="2">
    <source>
        <dbReference type="EMBL" id="CUI15493.1"/>
    </source>
</evidence>
<dbReference type="VEuPathDB" id="TriTrypDB:BSAL_44340"/>
<sequence length="709" mass="78773">MKAARTNNATSGGAAASLQRPLPTEIISYHDGYEAQNGTLVQYQPEWTKQHQLEGDGLLPLLYDHLWKSDRTREHRLREAFIPDTVVFEHNFPRAWYTFDTKTQEIVKRAGKLLDSQSIHKFFCEEERGCDIVAQFYHKSVAVPVTGSHARSAKGSGRSSTRGTRGGGSASAAGHHHHGSSSAAADDRDEELTTAVEYFTKDTLFDFLHNQKTKPDGVLQKFLIPKGETSARHNFQLQAVWSPLVTLVYKRTNKHRLSDKTTPVHQRGATFDGLAHHSAESLVADGTKARIDELCKTIVQHFFLTEHKQITRLVLYFKIDDLERIWVLWASSLRIGSDKLNPSYLRVPIQLAMRVENVNGGTSRDELAKARHKMHKQLVDKDIDLYNLTGDWAFASQCAQKFDHDAFLDERRNKSPSSRAVSPRRPAPIAITGPSSSRIPQPPASEAARGSVEFLTPSEFHNAPATPSAPRYRGRAATDTYSSTTSERNNPHQRMYISPRAPFLPTVDRQTNSDVQSPRHPLHSAYALTHETNPDGSSSSAGGGLNGKAGNVRTQRTYASATGDAPGTPKAKQYTVKLRKTEQERIHDELNSQAQDLLYDTYSTTMDGANASSQQQQPQQTITQSKIVFPSDIMRCLSVSEIAELARVLHVTVDPEAELALNKSSDASSHAGETAAEPQQAPSTGESDDYYNDNFDTDRIVATYRIIHL</sequence>
<feature type="compositionally biased region" description="Low complexity" evidence="1">
    <location>
        <begin position="147"/>
        <end position="163"/>
    </location>
</feature>